<evidence type="ECO:0000313" key="2">
    <source>
        <dbReference type="RefSeq" id="XP_022945229.1"/>
    </source>
</evidence>
<dbReference type="RefSeq" id="XP_022945229.1">
    <property type="nucleotide sequence ID" value="XM_023089461.1"/>
</dbReference>
<reference evidence="2" key="1">
    <citation type="submission" date="2025-08" db="UniProtKB">
        <authorList>
            <consortium name="RefSeq"/>
        </authorList>
    </citation>
    <scope>IDENTIFICATION</scope>
    <source>
        <tissue evidence="2">Young leaves</tissue>
    </source>
</reference>
<name>A0A6J1G0E9_CUCMO</name>
<keyword evidence="1" id="KW-1185">Reference proteome</keyword>
<sequence length="143" mass="16651">MQPKRQPISQKLFNFLKVSIFLAKMKKPIFPKLLFLKKSSPAEKFELLQFQFSPSTTPLFRCYRGRRRRLRRGGVYSVLFPRCIGSFGGENDGEVGFPAIEGRGSEAWDWSELSDEEDSIDRRAELFIQKFYADMEMERLAAI</sequence>
<organism evidence="1 2">
    <name type="scientific">Cucurbita moschata</name>
    <name type="common">Winter crookneck squash</name>
    <name type="synonym">Cucurbita pepo var. moschata</name>
    <dbReference type="NCBI Taxonomy" id="3662"/>
    <lineage>
        <taxon>Eukaryota</taxon>
        <taxon>Viridiplantae</taxon>
        <taxon>Streptophyta</taxon>
        <taxon>Embryophyta</taxon>
        <taxon>Tracheophyta</taxon>
        <taxon>Spermatophyta</taxon>
        <taxon>Magnoliopsida</taxon>
        <taxon>eudicotyledons</taxon>
        <taxon>Gunneridae</taxon>
        <taxon>Pentapetalae</taxon>
        <taxon>rosids</taxon>
        <taxon>fabids</taxon>
        <taxon>Cucurbitales</taxon>
        <taxon>Cucurbitaceae</taxon>
        <taxon>Cucurbiteae</taxon>
        <taxon>Cucurbita</taxon>
    </lineage>
</organism>
<dbReference type="Proteomes" id="UP000504609">
    <property type="component" value="Unplaced"/>
</dbReference>
<dbReference type="GeneID" id="111449533"/>
<dbReference type="KEGG" id="cmos:111449533"/>
<evidence type="ECO:0000313" key="1">
    <source>
        <dbReference type="Proteomes" id="UP000504609"/>
    </source>
</evidence>
<proteinExistence type="predicted"/>
<dbReference type="InterPro" id="IPR008480">
    <property type="entry name" value="DUF761_pln"/>
</dbReference>
<accession>A0A6J1G0E9</accession>
<protein>
    <submittedName>
        <fullName evidence="2">Uncharacterized protein LOC111449533</fullName>
    </submittedName>
</protein>
<dbReference type="AlphaFoldDB" id="A0A6J1G0E9"/>
<dbReference type="Pfam" id="PF05553">
    <property type="entry name" value="DUF761"/>
    <property type="match status" value="1"/>
</dbReference>
<gene>
    <name evidence="2" type="primary">LOC111449533</name>
</gene>